<accession>A0AAW2WBX8</accession>
<comment type="caution">
    <text evidence="2">The sequence shown here is derived from an EMBL/GenBank/DDBJ whole genome shotgun (WGS) entry which is preliminary data.</text>
</comment>
<proteinExistence type="predicted"/>
<dbReference type="AlphaFoldDB" id="A0AAW2WBX8"/>
<evidence type="ECO:0000313" key="2">
    <source>
        <dbReference type="EMBL" id="KAL0439132.1"/>
    </source>
</evidence>
<dbReference type="Pfam" id="PF03004">
    <property type="entry name" value="Transposase_24"/>
    <property type="match status" value="1"/>
</dbReference>
<feature type="region of interest" description="Disordered" evidence="1">
    <location>
        <begin position="153"/>
        <end position="180"/>
    </location>
</feature>
<sequence>MMLDHLLGHQHLRRQACSLLYQQLLQYHHHHHHQQSPYHQRASTSASMMRGLIAASTSALMRWCGDTSPPMAVSEAGASGAPTLLVRGMMITYWWDCDDESIFRVFHMFAENYIRKTFSIARSSLVKTLWLVNEIWLQLQVYWASEGFQQESSKNKANRAAKPTTSSTVYRGGSSSVGMHKRKLEAELGRSLKQMEVFERWYKKKEDDDGGRGRLRWRRRSKSY</sequence>
<protein>
    <submittedName>
        <fullName evidence="2">Uncharacterized protein</fullName>
    </submittedName>
</protein>
<organism evidence="2">
    <name type="scientific">Sesamum latifolium</name>
    <dbReference type="NCBI Taxonomy" id="2727402"/>
    <lineage>
        <taxon>Eukaryota</taxon>
        <taxon>Viridiplantae</taxon>
        <taxon>Streptophyta</taxon>
        <taxon>Embryophyta</taxon>
        <taxon>Tracheophyta</taxon>
        <taxon>Spermatophyta</taxon>
        <taxon>Magnoliopsida</taxon>
        <taxon>eudicotyledons</taxon>
        <taxon>Gunneridae</taxon>
        <taxon>Pentapetalae</taxon>
        <taxon>asterids</taxon>
        <taxon>lamiids</taxon>
        <taxon>Lamiales</taxon>
        <taxon>Pedaliaceae</taxon>
        <taxon>Sesamum</taxon>
    </lineage>
</organism>
<reference evidence="2" key="1">
    <citation type="submission" date="2020-06" db="EMBL/GenBank/DDBJ databases">
        <authorList>
            <person name="Li T."/>
            <person name="Hu X."/>
            <person name="Zhang T."/>
            <person name="Song X."/>
            <person name="Zhang H."/>
            <person name="Dai N."/>
            <person name="Sheng W."/>
            <person name="Hou X."/>
            <person name="Wei L."/>
        </authorList>
    </citation>
    <scope>NUCLEOTIDE SEQUENCE</scope>
    <source>
        <strain evidence="2">KEN1</strain>
        <tissue evidence="2">Leaf</tissue>
    </source>
</reference>
<gene>
    <name evidence="2" type="ORF">Slati_2396200</name>
</gene>
<feature type="compositionally biased region" description="Basic residues" evidence="1">
    <location>
        <begin position="213"/>
        <end position="224"/>
    </location>
</feature>
<feature type="region of interest" description="Disordered" evidence="1">
    <location>
        <begin position="205"/>
        <end position="224"/>
    </location>
</feature>
<dbReference type="EMBL" id="JACGWN010000008">
    <property type="protein sequence ID" value="KAL0439132.1"/>
    <property type="molecule type" value="Genomic_DNA"/>
</dbReference>
<reference evidence="2" key="2">
    <citation type="journal article" date="2024" name="Plant">
        <title>Genomic evolution and insights into agronomic trait innovations of Sesamum species.</title>
        <authorList>
            <person name="Miao H."/>
            <person name="Wang L."/>
            <person name="Qu L."/>
            <person name="Liu H."/>
            <person name="Sun Y."/>
            <person name="Le M."/>
            <person name="Wang Q."/>
            <person name="Wei S."/>
            <person name="Zheng Y."/>
            <person name="Lin W."/>
            <person name="Duan Y."/>
            <person name="Cao H."/>
            <person name="Xiong S."/>
            <person name="Wang X."/>
            <person name="Wei L."/>
            <person name="Li C."/>
            <person name="Ma Q."/>
            <person name="Ju M."/>
            <person name="Zhao R."/>
            <person name="Li G."/>
            <person name="Mu C."/>
            <person name="Tian Q."/>
            <person name="Mei H."/>
            <person name="Zhang T."/>
            <person name="Gao T."/>
            <person name="Zhang H."/>
        </authorList>
    </citation>
    <scope>NUCLEOTIDE SEQUENCE</scope>
    <source>
        <strain evidence="2">KEN1</strain>
    </source>
</reference>
<evidence type="ECO:0000256" key="1">
    <source>
        <dbReference type="SAM" id="MobiDB-lite"/>
    </source>
</evidence>
<dbReference type="InterPro" id="IPR004252">
    <property type="entry name" value="Probable_transposase_24"/>
</dbReference>
<feature type="compositionally biased region" description="Polar residues" evidence="1">
    <location>
        <begin position="163"/>
        <end position="177"/>
    </location>
</feature>
<name>A0AAW2WBX8_9LAMI</name>